<feature type="active site" description="Nucleophile" evidence="9">
    <location>
        <position position="256"/>
    </location>
</feature>
<dbReference type="SMART" id="SM00633">
    <property type="entry name" value="Glyco_10"/>
    <property type="match status" value="1"/>
</dbReference>
<dbReference type="InterPro" id="IPR017853">
    <property type="entry name" value="GH"/>
</dbReference>
<feature type="signal peptide" evidence="11">
    <location>
        <begin position="1"/>
        <end position="21"/>
    </location>
</feature>
<evidence type="ECO:0000256" key="1">
    <source>
        <dbReference type="ARBA" id="ARBA00000681"/>
    </source>
</evidence>
<dbReference type="EMBL" id="KV419432">
    <property type="protein sequence ID" value="KZS88891.1"/>
    <property type="molecule type" value="Genomic_DNA"/>
</dbReference>
<evidence type="ECO:0000256" key="3">
    <source>
        <dbReference type="ARBA" id="ARBA00022651"/>
    </source>
</evidence>
<dbReference type="STRING" id="1314777.A0A164PN48"/>
<proteinExistence type="inferred from homology"/>
<dbReference type="InterPro" id="IPR031158">
    <property type="entry name" value="GH10_AS"/>
</dbReference>
<evidence type="ECO:0000256" key="8">
    <source>
        <dbReference type="ARBA" id="ARBA00023326"/>
    </source>
</evidence>
<sequence>MFASALTLAVSAASLVTGASAAAAASTLKDAASPLYFGAALGVGHLTNASDPTFAKLAKQQFSAATPENEMKWGVVNPEAGVYEFADADTIVAFTKKNNMKLRCHNLVWHSQLSPYVTALPLNKVKAAMLQHIKDVVEHFAGDCYAWDVINEPFNDDGTYRDDVFYQAMGEDYFEIALKQVRAYDSHAKLYINDYNIEGGNAKSDAMLALAKKLYKKGLLDGIGFESHFILNELPGDIAENMERFTKVGLDIAVTELDIRYNLPETATTDSQQATQYASVVNACQSVKRCVGITVWGITDLYSWIPQTFTGQGAALLWDDDYKKKPAYKAVINAFVD</sequence>
<comment type="catalytic activity">
    <reaction evidence="1 10">
        <text>Endohydrolysis of (1-&gt;4)-beta-D-xylosidic linkages in xylans.</text>
        <dbReference type="EC" id="3.2.1.8"/>
    </reaction>
</comment>
<keyword evidence="4 11" id="KW-0732">Signal</keyword>
<dbReference type="PANTHER" id="PTHR31490">
    <property type="entry name" value="GLYCOSYL HYDROLASE"/>
    <property type="match status" value="1"/>
</dbReference>
<evidence type="ECO:0000313" key="13">
    <source>
        <dbReference type="EMBL" id="KZS88891.1"/>
    </source>
</evidence>
<dbReference type="InterPro" id="IPR044846">
    <property type="entry name" value="GH10"/>
</dbReference>
<name>A0A164PN48_9AGAM</name>
<keyword evidence="7 10" id="KW-0326">Glycosidase</keyword>
<dbReference type="SUPFAM" id="SSF51445">
    <property type="entry name" value="(Trans)glycosidases"/>
    <property type="match status" value="1"/>
</dbReference>
<dbReference type="InterPro" id="IPR001000">
    <property type="entry name" value="GH10_dom"/>
</dbReference>
<protein>
    <recommendedName>
        <fullName evidence="10">Beta-xylanase</fullName>
        <ecNumber evidence="10">3.2.1.8</ecNumber>
    </recommendedName>
</protein>
<evidence type="ECO:0000256" key="2">
    <source>
        <dbReference type="ARBA" id="ARBA00007495"/>
    </source>
</evidence>
<evidence type="ECO:0000256" key="7">
    <source>
        <dbReference type="ARBA" id="ARBA00023295"/>
    </source>
</evidence>
<keyword evidence="14" id="KW-1185">Reference proteome</keyword>
<reference evidence="13 14" key="1">
    <citation type="journal article" date="2016" name="Mol. Biol. Evol.">
        <title>Comparative Genomics of Early-Diverging Mushroom-Forming Fungi Provides Insights into the Origins of Lignocellulose Decay Capabilities.</title>
        <authorList>
            <person name="Nagy L.G."/>
            <person name="Riley R."/>
            <person name="Tritt A."/>
            <person name="Adam C."/>
            <person name="Daum C."/>
            <person name="Floudas D."/>
            <person name="Sun H."/>
            <person name="Yadav J.S."/>
            <person name="Pangilinan J."/>
            <person name="Larsson K.H."/>
            <person name="Matsuura K."/>
            <person name="Barry K."/>
            <person name="Labutti K."/>
            <person name="Kuo R."/>
            <person name="Ohm R.A."/>
            <person name="Bhattacharya S.S."/>
            <person name="Shirouzu T."/>
            <person name="Yoshinaga Y."/>
            <person name="Martin F.M."/>
            <person name="Grigoriev I.V."/>
            <person name="Hibbett D.S."/>
        </authorList>
    </citation>
    <scope>NUCLEOTIDE SEQUENCE [LARGE SCALE GENOMIC DNA]</scope>
    <source>
        <strain evidence="13 14">HHB9708</strain>
    </source>
</reference>
<dbReference type="PANTHER" id="PTHR31490:SF88">
    <property type="entry name" value="BETA-XYLANASE"/>
    <property type="match status" value="1"/>
</dbReference>
<gene>
    <name evidence="13" type="ORF">SISNIDRAFT_459323</name>
</gene>
<evidence type="ECO:0000256" key="9">
    <source>
        <dbReference type="PROSITE-ProRule" id="PRU10061"/>
    </source>
</evidence>
<feature type="domain" description="GH10" evidence="12">
    <location>
        <begin position="22"/>
        <end position="334"/>
    </location>
</feature>
<dbReference type="PROSITE" id="PS51760">
    <property type="entry name" value="GH10_2"/>
    <property type="match status" value="1"/>
</dbReference>
<evidence type="ECO:0000259" key="12">
    <source>
        <dbReference type="PROSITE" id="PS51760"/>
    </source>
</evidence>
<evidence type="ECO:0000256" key="11">
    <source>
        <dbReference type="SAM" id="SignalP"/>
    </source>
</evidence>
<feature type="chain" id="PRO_5007852337" description="Beta-xylanase" evidence="11">
    <location>
        <begin position="22"/>
        <end position="337"/>
    </location>
</feature>
<keyword evidence="5 10" id="KW-0378">Hydrolase</keyword>
<comment type="similarity">
    <text evidence="2 10">Belongs to the glycosyl hydrolase 10 (cellulase F) family.</text>
</comment>
<evidence type="ECO:0000313" key="14">
    <source>
        <dbReference type="Proteomes" id="UP000076722"/>
    </source>
</evidence>
<dbReference type="PRINTS" id="PR00134">
    <property type="entry name" value="GLHYDRLASE10"/>
</dbReference>
<evidence type="ECO:0000256" key="4">
    <source>
        <dbReference type="ARBA" id="ARBA00022729"/>
    </source>
</evidence>
<dbReference type="AlphaFoldDB" id="A0A164PN48"/>
<dbReference type="OrthoDB" id="3055998at2759"/>
<dbReference type="PROSITE" id="PS00591">
    <property type="entry name" value="GH10_1"/>
    <property type="match status" value="1"/>
</dbReference>
<accession>A0A164PN48</accession>
<dbReference type="Pfam" id="PF00331">
    <property type="entry name" value="Glyco_hydro_10"/>
    <property type="match status" value="1"/>
</dbReference>
<keyword evidence="8 10" id="KW-0624">Polysaccharide degradation</keyword>
<dbReference type="EC" id="3.2.1.8" evidence="10"/>
<evidence type="ECO:0000256" key="6">
    <source>
        <dbReference type="ARBA" id="ARBA00023277"/>
    </source>
</evidence>
<dbReference type="Proteomes" id="UP000076722">
    <property type="component" value="Unassembled WGS sequence"/>
</dbReference>
<keyword evidence="3" id="KW-0858">Xylan degradation</keyword>
<evidence type="ECO:0000256" key="10">
    <source>
        <dbReference type="RuleBase" id="RU361174"/>
    </source>
</evidence>
<dbReference type="GO" id="GO:0045493">
    <property type="term" value="P:xylan catabolic process"/>
    <property type="evidence" value="ECO:0007669"/>
    <property type="project" value="UniProtKB-KW"/>
</dbReference>
<dbReference type="GO" id="GO:0031176">
    <property type="term" value="F:endo-1,4-beta-xylanase activity"/>
    <property type="evidence" value="ECO:0007669"/>
    <property type="project" value="UniProtKB-EC"/>
</dbReference>
<keyword evidence="6 10" id="KW-0119">Carbohydrate metabolism</keyword>
<organism evidence="13 14">
    <name type="scientific">Sistotremastrum niveocremeum HHB9708</name>
    <dbReference type="NCBI Taxonomy" id="1314777"/>
    <lineage>
        <taxon>Eukaryota</taxon>
        <taxon>Fungi</taxon>
        <taxon>Dikarya</taxon>
        <taxon>Basidiomycota</taxon>
        <taxon>Agaricomycotina</taxon>
        <taxon>Agaricomycetes</taxon>
        <taxon>Sistotremastrales</taxon>
        <taxon>Sistotremastraceae</taxon>
        <taxon>Sertulicium</taxon>
        <taxon>Sertulicium niveocremeum</taxon>
    </lineage>
</organism>
<dbReference type="Gene3D" id="3.20.20.80">
    <property type="entry name" value="Glycosidases"/>
    <property type="match status" value="1"/>
</dbReference>
<evidence type="ECO:0000256" key="5">
    <source>
        <dbReference type="ARBA" id="ARBA00022801"/>
    </source>
</evidence>